<evidence type="ECO:0000256" key="2">
    <source>
        <dbReference type="ARBA" id="ARBA00022630"/>
    </source>
</evidence>
<organism evidence="5 6">
    <name type="scientific">Triangularia verruculosa</name>
    <dbReference type="NCBI Taxonomy" id="2587418"/>
    <lineage>
        <taxon>Eukaryota</taxon>
        <taxon>Fungi</taxon>
        <taxon>Dikarya</taxon>
        <taxon>Ascomycota</taxon>
        <taxon>Pezizomycotina</taxon>
        <taxon>Sordariomycetes</taxon>
        <taxon>Sordariomycetidae</taxon>
        <taxon>Sordariales</taxon>
        <taxon>Podosporaceae</taxon>
        <taxon>Triangularia</taxon>
    </lineage>
</organism>
<gene>
    <name evidence="5" type="ORF">QBC40DRAFT_312981</name>
</gene>
<keyword evidence="4" id="KW-0560">Oxidoreductase</keyword>
<dbReference type="Proteomes" id="UP001303160">
    <property type="component" value="Unassembled WGS sequence"/>
</dbReference>
<evidence type="ECO:0000313" key="6">
    <source>
        <dbReference type="Proteomes" id="UP001303160"/>
    </source>
</evidence>
<dbReference type="GO" id="GO:0050661">
    <property type="term" value="F:NADP binding"/>
    <property type="evidence" value="ECO:0007669"/>
    <property type="project" value="InterPro"/>
</dbReference>
<protein>
    <submittedName>
        <fullName evidence="5">Monooxygenase</fullName>
    </submittedName>
</protein>
<dbReference type="GO" id="GO:0050660">
    <property type="term" value="F:flavin adenine dinucleotide binding"/>
    <property type="evidence" value="ECO:0007669"/>
    <property type="project" value="InterPro"/>
</dbReference>
<accession>A0AAN6X9P6</accession>
<dbReference type="GO" id="GO:0004499">
    <property type="term" value="F:N,N-dimethylaniline monooxygenase activity"/>
    <property type="evidence" value="ECO:0007669"/>
    <property type="project" value="InterPro"/>
</dbReference>
<dbReference type="InterPro" id="IPR036188">
    <property type="entry name" value="FAD/NAD-bd_sf"/>
</dbReference>
<evidence type="ECO:0000313" key="5">
    <source>
        <dbReference type="EMBL" id="KAK4196683.1"/>
    </source>
</evidence>
<keyword evidence="6" id="KW-1185">Reference proteome</keyword>
<keyword evidence="2" id="KW-0285">Flavoprotein</keyword>
<proteinExistence type="inferred from homology"/>
<comment type="caution">
    <text evidence="5">The sequence shown here is derived from an EMBL/GenBank/DDBJ whole genome shotgun (WGS) entry which is preliminary data.</text>
</comment>
<dbReference type="PRINTS" id="PR00411">
    <property type="entry name" value="PNDRDTASEI"/>
</dbReference>
<name>A0AAN6X9P6_9PEZI</name>
<reference evidence="5" key="2">
    <citation type="submission" date="2023-05" db="EMBL/GenBank/DDBJ databases">
        <authorList>
            <consortium name="Lawrence Berkeley National Laboratory"/>
            <person name="Steindorff A."/>
            <person name="Hensen N."/>
            <person name="Bonometti L."/>
            <person name="Westerberg I."/>
            <person name="Brannstrom I.O."/>
            <person name="Guillou S."/>
            <person name="Cros-Aarteil S."/>
            <person name="Calhoun S."/>
            <person name="Haridas S."/>
            <person name="Kuo A."/>
            <person name="Mondo S."/>
            <person name="Pangilinan J."/>
            <person name="Riley R."/>
            <person name="Labutti K."/>
            <person name="Andreopoulos B."/>
            <person name="Lipzen A."/>
            <person name="Chen C."/>
            <person name="Yanf M."/>
            <person name="Daum C."/>
            <person name="Ng V."/>
            <person name="Clum A."/>
            <person name="Ohm R."/>
            <person name="Martin F."/>
            <person name="Silar P."/>
            <person name="Natvig D."/>
            <person name="Lalanne C."/>
            <person name="Gautier V."/>
            <person name="Ament-Velasquez S.L."/>
            <person name="Kruys A."/>
            <person name="Hutchinson M.I."/>
            <person name="Powell A.J."/>
            <person name="Barry K."/>
            <person name="Miller A.N."/>
            <person name="Grigoriev I.V."/>
            <person name="Debuchy R."/>
            <person name="Gladieux P."/>
            <person name="Thoren M.H."/>
            <person name="Johannesson H."/>
        </authorList>
    </citation>
    <scope>NUCLEOTIDE SEQUENCE</scope>
    <source>
        <strain evidence="5">CBS 315.58</strain>
    </source>
</reference>
<dbReference type="PANTHER" id="PTHR42877">
    <property type="entry name" value="L-ORNITHINE N(5)-MONOOXYGENASE-RELATED"/>
    <property type="match status" value="1"/>
</dbReference>
<dbReference type="SUPFAM" id="SSF51905">
    <property type="entry name" value="FAD/NAD(P)-binding domain"/>
    <property type="match status" value="2"/>
</dbReference>
<keyword evidence="5" id="KW-0503">Monooxygenase</keyword>
<dbReference type="Gene3D" id="3.50.50.60">
    <property type="entry name" value="FAD/NAD(P)-binding domain"/>
    <property type="match status" value="2"/>
</dbReference>
<evidence type="ECO:0000256" key="3">
    <source>
        <dbReference type="ARBA" id="ARBA00022827"/>
    </source>
</evidence>
<evidence type="ECO:0000256" key="4">
    <source>
        <dbReference type="ARBA" id="ARBA00023002"/>
    </source>
</evidence>
<comment type="similarity">
    <text evidence="1">Belongs to the FAD-binding monooxygenase family.</text>
</comment>
<dbReference type="Pfam" id="PF00743">
    <property type="entry name" value="FMO-like"/>
    <property type="match status" value="1"/>
</dbReference>
<keyword evidence="3" id="KW-0274">FAD</keyword>
<dbReference type="PANTHER" id="PTHR42877:SF4">
    <property type="entry name" value="FAD_NAD(P)-BINDING DOMAIN-CONTAINING PROTEIN-RELATED"/>
    <property type="match status" value="1"/>
</dbReference>
<dbReference type="InterPro" id="IPR051209">
    <property type="entry name" value="FAD-bind_Monooxygenase_sf"/>
</dbReference>
<sequence>MEFEKTWPECSLSSGQQFTNTSVVIIGAGIGGMCVAIDLIKRNNCRDFVILERASGVGGTWHANTYPGCAVDLQSIVYSYSFAPNSHWSRDFPGQKEILSYLTRVAEEYRLYEHIRFCSTAESATWDGDEKKWKTTVTVAKGSKDAEVTPSYTLSSDFFVTAVGQLSQPNWPKMDGLKTFRGKTMHSAAWDWTYDLKDKKIAVVGSGCSAVQIVPEIAKVAKQITVFQRTPHWILPRGDYEISNLRKTLYRYFPFWQRHWRRRYVDQNETEYISNNFAGHEENLKLRQVAIDMMHEQLPNRPDLWEKLTPDYPVGCKRVVVSDFFFPALGLPNVQLETRRIHSVNERTIRLVGTDGKAEDASSDFDLIVFATGFRATDFLHPLEIYGRKGRPLHQMWKDGARAYVGTTAEDMPNFATVLGPNTGLLHNSFILMIEAQSRYINGLIKPVLEARKYGEALALTPRGDKTKQFNDWLQRRLKDFAVSSDACNNWYKTEKGLITNLWPGTVLEFQTLMERVDYGDYEAEGDANAKELVRKKRSVHKVGRVKEEGGFLERLSLGKVMMGIGAGVVVGGVLMRRLTFA</sequence>
<evidence type="ECO:0000256" key="1">
    <source>
        <dbReference type="ARBA" id="ARBA00010139"/>
    </source>
</evidence>
<reference evidence="5" key="1">
    <citation type="journal article" date="2023" name="Mol. Phylogenet. Evol.">
        <title>Genome-scale phylogeny and comparative genomics of the fungal order Sordariales.</title>
        <authorList>
            <person name="Hensen N."/>
            <person name="Bonometti L."/>
            <person name="Westerberg I."/>
            <person name="Brannstrom I.O."/>
            <person name="Guillou S."/>
            <person name="Cros-Aarteil S."/>
            <person name="Calhoun S."/>
            <person name="Haridas S."/>
            <person name="Kuo A."/>
            <person name="Mondo S."/>
            <person name="Pangilinan J."/>
            <person name="Riley R."/>
            <person name="LaButti K."/>
            <person name="Andreopoulos B."/>
            <person name="Lipzen A."/>
            <person name="Chen C."/>
            <person name="Yan M."/>
            <person name="Daum C."/>
            <person name="Ng V."/>
            <person name="Clum A."/>
            <person name="Steindorff A."/>
            <person name="Ohm R.A."/>
            <person name="Martin F."/>
            <person name="Silar P."/>
            <person name="Natvig D.O."/>
            <person name="Lalanne C."/>
            <person name="Gautier V."/>
            <person name="Ament-Velasquez S.L."/>
            <person name="Kruys A."/>
            <person name="Hutchinson M.I."/>
            <person name="Powell A.J."/>
            <person name="Barry K."/>
            <person name="Miller A.N."/>
            <person name="Grigoriev I.V."/>
            <person name="Debuchy R."/>
            <person name="Gladieux P."/>
            <person name="Hiltunen Thoren M."/>
            <person name="Johannesson H."/>
        </authorList>
    </citation>
    <scope>NUCLEOTIDE SEQUENCE</scope>
    <source>
        <strain evidence="5">CBS 315.58</strain>
    </source>
</reference>
<dbReference type="AlphaFoldDB" id="A0AAN6X9P6"/>
<dbReference type="EMBL" id="MU863979">
    <property type="protein sequence ID" value="KAK4196683.1"/>
    <property type="molecule type" value="Genomic_DNA"/>
</dbReference>
<dbReference type="InterPro" id="IPR020946">
    <property type="entry name" value="Flavin_mOase-like"/>
</dbReference>